<dbReference type="InterPro" id="IPR017871">
    <property type="entry name" value="ABC_transporter-like_CS"/>
</dbReference>
<evidence type="ECO:0000313" key="7">
    <source>
        <dbReference type="Proteomes" id="UP000028781"/>
    </source>
</evidence>
<keyword evidence="3" id="KW-0547">Nucleotide-binding</keyword>
<dbReference type="PROSITE" id="PS50893">
    <property type="entry name" value="ABC_TRANSPORTER_2"/>
    <property type="match status" value="1"/>
</dbReference>
<evidence type="ECO:0000259" key="5">
    <source>
        <dbReference type="PROSITE" id="PS50893"/>
    </source>
</evidence>
<dbReference type="SUPFAM" id="SSF52540">
    <property type="entry name" value="P-loop containing nucleoside triphosphate hydrolases"/>
    <property type="match status" value="1"/>
</dbReference>
<dbReference type="OrthoDB" id="31298at2157"/>
<comment type="similarity">
    <text evidence="1">Belongs to the ABC transporter superfamily.</text>
</comment>
<dbReference type="EMBL" id="CP009149">
    <property type="protein sequence ID" value="AIJ05765.1"/>
    <property type="molecule type" value="Genomic_DNA"/>
</dbReference>
<name>A0A076LBJ9_9EURY</name>
<dbReference type="InterPro" id="IPR027417">
    <property type="entry name" value="P-loop_NTPase"/>
</dbReference>
<dbReference type="STRING" id="1301915.JH146_0920"/>
<dbReference type="KEGG" id="mjh:JH146_0920"/>
<dbReference type="InterPro" id="IPR050763">
    <property type="entry name" value="ABC_transporter_ATP-binding"/>
</dbReference>
<dbReference type="GO" id="GO:0016887">
    <property type="term" value="F:ATP hydrolysis activity"/>
    <property type="evidence" value="ECO:0007669"/>
    <property type="project" value="InterPro"/>
</dbReference>
<dbReference type="PANTHER" id="PTHR42711">
    <property type="entry name" value="ABC TRANSPORTER ATP-BINDING PROTEIN"/>
    <property type="match status" value="1"/>
</dbReference>
<keyword evidence="2" id="KW-0813">Transport</keyword>
<dbReference type="GO" id="GO:0005524">
    <property type="term" value="F:ATP binding"/>
    <property type="evidence" value="ECO:0007669"/>
    <property type="project" value="UniProtKB-KW"/>
</dbReference>
<dbReference type="RefSeq" id="WP_048201918.1">
    <property type="nucleotide sequence ID" value="NZ_CP009149.1"/>
</dbReference>
<evidence type="ECO:0000256" key="1">
    <source>
        <dbReference type="ARBA" id="ARBA00005417"/>
    </source>
</evidence>
<proteinExistence type="inferred from homology"/>
<dbReference type="PANTHER" id="PTHR42711:SF5">
    <property type="entry name" value="ABC TRANSPORTER ATP-BINDING PROTEIN NATA"/>
    <property type="match status" value="1"/>
</dbReference>
<dbReference type="SMART" id="SM00382">
    <property type="entry name" value="AAA"/>
    <property type="match status" value="1"/>
</dbReference>
<accession>A0A076LBJ9</accession>
<evidence type="ECO:0000256" key="2">
    <source>
        <dbReference type="ARBA" id="ARBA00022448"/>
    </source>
</evidence>
<protein>
    <submittedName>
        <fullName evidence="6">ABC transporter ATP-binding protein</fullName>
    </submittedName>
</protein>
<organism evidence="6 7">
    <name type="scientific">Methanocaldococcus bathoardescens</name>
    <dbReference type="NCBI Taxonomy" id="1301915"/>
    <lineage>
        <taxon>Archaea</taxon>
        <taxon>Methanobacteriati</taxon>
        <taxon>Methanobacteriota</taxon>
        <taxon>Methanomada group</taxon>
        <taxon>Methanococci</taxon>
        <taxon>Methanococcales</taxon>
        <taxon>Methanocaldococcaceae</taxon>
        <taxon>Methanocaldococcus</taxon>
    </lineage>
</organism>
<dbReference type="Gene3D" id="3.40.50.300">
    <property type="entry name" value="P-loop containing nucleotide triphosphate hydrolases"/>
    <property type="match status" value="1"/>
</dbReference>
<dbReference type="PROSITE" id="PS00211">
    <property type="entry name" value="ABC_TRANSPORTER_1"/>
    <property type="match status" value="1"/>
</dbReference>
<dbReference type="HOGENOM" id="CLU_000604_1_2_2"/>
<gene>
    <name evidence="6" type="ORF">JH146_0920</name>
</gene>
<sequence length="262" mass="30200">MKPKIVVKNLTKYFGDKKVLDEISFEVYEGEIFGLLGHNGAGKTTTLRILTGIIEEYTGYVEINGKIGYLPEERGLYRDEKVVDVLKFFGELAGMERGEIAKSIDYWLNKLKISNYKNSKIKELSKGNQQKVQFIVSVIHNPDIVILDEPFSGLDVVNVKLLRDIIFELKNEGKTVILSTHQLEKIEKLCDRVLILKKGKAVHYGKIENICRKMAYIEYLDNGKLIKKEMPYEDAILILKEKSEDIVKFEVRYSLEEIFLDE</sequence>
<keyword evidence="4 6" id="KW-0067">ATP-binding</keyword>
<evidence type="ECO:0000256" key="4">
    <source>
        <dbReference type="ARBA" id="ARBA00022840"/>
    </source>
</evidence>
<feature type="domain" description="ABC transporter" evidence="5">
    <location>
        <begin position="5"/>
        <end position="223"/>
    </location>
</feature>
<dbReference type="Proteomes" id="UP000028781">
    <property type="component" value="Chromosome"/>
</dbReference>
<dbReference type="Pfam" id="PF00005">
    <property type="entry name" value="ABC_tran"/>
    <property type="match status" value="1"/>
</dbReference>
<dbReference type="GeneID" id="24891530"/>
<keyword evidence="7" id="KW-1185">Reference proteome</keyword>
<dbReference type="InterPro" id="IPR003593">
    <property type="entry name" value="AAA+_ATPase"/>
</dbReference>
<dbReference type="InterPro" id="IPR003439">
    <property type="entry name" value="ABC_transporter-like_ATP-bd"/>
</dbReference>
<reference evidence="6 7" key="1">
    <citation type="journal article" date="2015" name="Int. J. Syst. Evol. Microbiol.">
        <title>M ethanocaldococcus bathoardescens sp. nov., a hyperthermophilic methanogen isolated from a volcanically active deep-sea hydrothermal vent.</title>
        <authorList>
            <person name="Stewart L.C."/>
            <person name="Jung J.H."/>
            <person name="Kim Y.T."/>
            <person name="Kwon S.W."/>
            <person name="Park C.S."/>
            <person name="Holden J.F."/>
        </authorList>
    </citation>
    <scope>NUCLEOTIDE SEQUENCE [LARGE SCALE GENOMIC DNA]</scope>
    <source>
        <strain evidence="6 7">JH146</strain>
    </source>
</reference>
<dbReference type="AlphaFoldDB" id="A0A076LBJ9"/>
<evidence type="ECO:0000256" key="3">
    <source>
        <dbReference type="ARBA" id="ARBA00022741"/>
    </source>
</evidence>
<evidence type="ECO:0000313" key="6">
    <source>
        <dbReference type="EMBL" id="AIJ05765.1"/>
    </source>
</evidence>